<name>A0A8T7LUB5_9CHLR</name>
<dbReference type="InterPro" id="IPR012312">
    <property type="entry name" value="Hemerythrin-like"/>
</dbReference>
<dbReference type="EMBL" id="CP128399">
    <property type="protein sequence ID" value="WJW66328.1"/>
    <property type="molecule type" value="Genomic_DNA"/>
</dbReference>
<accession>A0A8T7LUB5</accession>
<dbReference type="CDD" id="cd12108">
    <property type="entry name" value="Hr-like"/>
    <property type="match status" value="1"/>
</dbReference>
<sequence length="193" mass="21721">MLLNSINKGVATGVLREEHEAILKVMGFFDKALDRLEATKPVPLDFLEGIVEFFSLFADRCHHTKEEEVLFPMMESFGIPRENGPIGVMLNEHTLGRDYVRQIGEGVARLQSGDNSGNALLITAGTSYSRLLREHILKENQVLFMLADNVLDATIQAKALAQFEKLEVEKMGEGTHERLHARIDIMEQQASNW</sequence>
<dbReference type="Pfam" id="PF01814">
    <property type="entry name" value="Hemerythrin"/>
    <property type="match status" value="1"/>
</dbReference>
<proteinExistence type="predicted"/>
<evidence type="ECO:0000259" key="1">
    <source>
        <dbReference type="Pfam" id="PF01814"/>
    </source>
</evidence>
<dbReference type="Gene3D" id="1.20.120.520">
    <property type="entry name" value="nmb1532 protein domain like"/>
    <property type="match status" value="1"/>
</dbReference>
<gene>
    <name evidence="2" type="ORF">HXX08_01020</name>
    <name evidence="3" type="ORF">OZ401_002124</name>
</gene>
<dbReference type="GO" id="GO:0005886">
    <property type="term" value="C:plasma membrane"/>
    <property type="evidence" value="ECO:0007669"/>
    <property type="project" value="TreeGrafter"/>
</dbReference>
<evidence type="ECO:0000313" key="3">
    <source>
        <dbReference type="EMBL" id="WJW66328.1"/>
    </source>
</evidence>
<dbReference type="AlphaFoldDB" id="A0A8T7LUB5"/>
<protein>
    <submittedName>
        <fullName evidence="2">Hemerythrin domain-containing protein</fullName>
    </submittedName>
</protein>
<dbReference type="PANTHER" id="PTHR39966">
    <property type="entry name" value="BLL2471 PROTEIN-RELATED"/>
    <property type="match status" value="1"/>
</dbReference>
<dbReference type="EMBL" id="JACATZ010000001">
    <property type="protein sequence ID" value="NWJ44437.1"/>
    <property type="molecule type" value="Genomic_DNA"/>
</dbReference>
<keyword evidence="5" id="KW-1185">Reference proteome</keyword>
<dbReference type="Proteomes" id="UP000521676">
    <property type="component" value="Unassembled WGS sequence"/>
</dbReference>
<evidence type="ECO:0000313" key="2">
    <source>
        <dbReference type="EMBL" id="NWJ44437.1"/>
    </source>
</evidence>
<dbReference type="Proteomes" id="UP001431572">
    <property type="component" value="Chromosome 1"/>
</dbReference>
<reference evidence="3" key="2">
    <citation type="journal article" date="2024" name="Nature">
        <title>Anoxygenic phototroph of the Chloroflexota uses a type I reaction centre.</title>
        <authorList>
            <person name="Tsuji J.M."/>
            <person name="Shaw N.A."/>
            <person name="Nagashima S."/>
            <person name="Venkiteswaran J.J."/>
            <person name="Schiff S.L."/>
            <person name="Watanabe T."/>
            <person name="Fukui M."/>
            <person name="Hanada S."/>
            <person name="Tank M."/>
            <person name="Neufeld J.D."/>
        </authorList>
    </citation>
    <scope>NUCLEOTIDE SEQUENCE</scope>
    <source>
        <strain evidence="3">L227-S17</strain>
    </source>
</reference>
<organism evidence="2 4">
    <name type="scientific">Candidatus Chlorohelix allophototropha</name>
    <dbReference type="NCBI Taxonomy" id="3003348"/>
    <lineage>
        <taxon>Bacteria</taxon>
        <taxon>Bacillati</taxon>
        <taxon>Chloroflexota</taxon>
        <taxon>Chloroflexia</taxon>
        <taxon>Candidatus Chloroheliales</taxon>
        <taxon>Candidatus Chloroheliaceae</taxon>
        <taxon>Candidatus Chlorohelix</taxon>
    </lineage>
</organism>
<dbReference type="RefSeq" id="WP_341468212.1">
    <property type="nucleotide sequence ID" value="NZ_CP128399.1"/>
</dbReference>
<evidence type="ECO:0000313" key="4">
    <source>
        <dbReference type="Proteomes" id="UP000521676"/>
    </source>
</evidence>
<reference evidence="2 4" key="1">
    <citation type="submission" date="2020-06" db="EMBL/GenBank/DDBJ databases">
        <title>Anoxygenic phototrophic Chloroflexota member uses a Type I reaction center.</title>
        <authorList>
            <person name="Tsuji J.M."/>
            <person name="Shaw N.A."/>
            <person name="Nagashima S."/>
            <person name="Venkiteswaran J."/>
            <person name="Schiff S.L."/>
            <person name="Hanada S."/>
            <person name="Tank M."/>
            <person name="Neufeld J.D."/>
        </authorList>
    </citation>
    <scope>NUCLEOTIDE SEQUENCE [LARGE SCALE GENOMIC DNA]</scope>
    <source>
        <strain evidence="2">L227-S17</strain>
    </source>
</reference>
<evidence type="ECO:0000313" key="5">
    <source>
        <dbReference type="Proteomes" id="UP001431572"/>
    </source>
</evidence>
<dbReference type="PANTHER" id="PTHR39966:SF1">
    <property type="entry name" value="HEMERYTHRIN-LIKE DOMAIN-CONTAINING PROTEIN"/>
    <property type="match status" value="1"/>
</dbReference>
<feature type="domain" description="Hemerythrin-like" evidence="1">
    <location>
        <begin position="13"/>
        <end position="146"/>
    </location>
</feature>